<reference evidence="2" key="1">
    <citation type="journal article" date="2019" name="Int. J. Syst. Evol. Microbiol.">
        <title>The Global Catalogue of Microorganisms (GCM) 10K type strain sequencing project: providing services to taxonomists for standard genome sequencing and annotation.</title>
        <authorList>
            <consortium name="The Broad Institute Genomics Platform"/>
            <consortium name="The Broad Institute Genome Sequencing Center for Infectious Disease"/>
            <person name="Wu L."/>
            <person name="Ma J."/>
        </authorList>
    </citation>
    <scope>NUCLEOTIDE SEQUENCE [LARGE SCALE GENOMIC DNA]</scope>
    <source>
        <strain evidence="2">KCTC 42195</strain>
    </source>
</reference>
<dbReference type="RefSeq" id="WP_390280299.1">
    <property type="nucleotide sequence ID" value="NZ_JBHRYH010000040.1"/>
</dbReference>
<dbReference type="EMBL" id="JBHRYH010000040">
    <property type="protein sequence ID" value="MFC3627051.1"/>
    <property type="molecule type" value="Genomic_DNA"/>
</dbReference>
<organism evidence="1 2">
    <name type="scientific">Vogesella amnigena</name>
    <dbReference type="NCBI Taxonomy" id="1507449"/>
    <lineage>
        <taxon>Bacteria</taxon>
        <taxon>Pseudomonadati</taxon>
        <taxon>Pseudomonadota</taxon>
        <taxon>Betaproteobacteria</taxon>
        <taxon>Neisseriales</taxon>
        <taxon>Chromobacteriaceae</taxon>
        <taxon>Vogesella</taxon>
    </lineage>
</organism>
<comment type="caution">
    <text evidence="1">The sequence shown here is derived from an EMBL/GenBank/DDBJ whole genome shotgun (WGS) entry which is preliminary data.</text>
</comment>
<gene>
    <name evidence="1" type="ORF">ACFOKJ_13110</name>
</gene>
<dbReference type="Pfam" id="PF05962">
    <property type="entry name" value="HutD"/>
    <property type="match status" value="1"/>
</dbReference>
<evidence type="ECO:0000313" key="1">
    <source>
        <dbReference type="EMBL" id="MFC3627051.1"/>
    </source>
</evidence>
<dbReference type="SUPFAM" id="SSF51182">
    <property type="entry name" value="RmlC-like cupins"/>
    <property type="match status" value="1"/>
</dbReference>
<proteinExistence type="predicted"/>
<sequence>MQVIRFADLAATPWKNGGGITRQLLIQPPAANLDNFTLRISIADVDSDGPFSDFSGIDRTLGLLSGGGLCLLENGQPLTTLQPGGELYVFDGGRAISSQRLAGKVQDFNVMTRRGAASHQATRLSLQDEQALHTSGPALLLLAEGEALQVTGSSDQQSLGRWDALWLDGATELQLQPTGNCSLILVAVQPA</sequence>
<dbReference type="PANTHER" id="PTHR37943">
    <property type="entry name" value="PROTEIN VES"/>
    <property type="match status" value="1"/>
</dbReference>
<accession>A0ABV7TWJ8</accession>
<dbReference type="PANTHER" id="PTHR37943:SF1">
    <property type="entry name" value="PROTEIN VES"/>
    <property type="match status" value="1"/>
</dbReference>
<name>A0ABV7TWJ8_9NEIS</name>
<dbReference type="Proteomes" id="UP001595636">
    <property type="component" value="Unassembled WGS sequence"/>
</dbReference>
<keyword evidence="2" id="KW-1185">Reference proteome</keyword>
<evidence type="ECO:0000313" key="2">
    <source>
        <dbReference type="Proteomes" id="UP001595636"/>
    </source>
</evidence>
<dbReference type="InterPro" id="IPR014710">
    <property type="entry name" value="RmlC-like_jellyroll"/>
</dbReference>
<protein>
    <submittedName>
        <fullName evidence="1">HutD family protein</fullName>
    </submittedName>
</protein>
<dbReference type="Gene3D" id="2.60.120.10">
    <property type="entry name" value="Jelly Rolls"/>
    <property type="match status" value="1"/>
</dbReference>
<dbReference type="InterPro" id="IPR011051">
    <property type="entry name" value="RmlC_Cupin_sf"/>
</dbReference>
<dbReference type="InterPro" id="IPR010282">
    <property type="entry name" value="Uncharacterised_HutD/Ves"/>
</dbReference>